<accession>A0A8T0V2R0</accession>
<dbReference type="SUPFAM" id="SSF48371">
    <property type="entry name" value="ARM repeat"/>
    <property type="match status" value="1"/>
</dbReference>
<dbReference type="InterPro" id="IPR011989">
    <property type="entry name" value="ARM-like"/>
</dbReference>
<keyword evidence="1" id="KW-0677">Repeat</keyword>
<dbReference type="EMBL" id="CM029041">
    <property type="protein sequence ID" value="KAG2628545.1"/>
    <property type="molecule type" value="Genomic_DNA"/>
</dbReference>
<dbReference type="Pfam" id="PF23210">
    <property type="entry name" value="HEAT_Maestro_2"/>
    <property type="match status" value="1"/>
</dbReference>
<evidence type="ECO:0000256" key="1">
    <source>
        <dbReference type="ARBA" id="ARBA00022737"/>
    </source>
</evidence>
<dbReference type="InterPro" id="IPR056282">
    <property type="entry name" value="MROH2B-like_N_HEAT"/>
</dbReference>
<dbReference type="InterPro" id="IPR045206">
    <property type="entry name" value="Maestro_heat-like_prot"/>
</dbReference>
<protein>
    <recommendedName>
        <fullName evidence="6">ARM repeat superfamily protein</fullName>
    </recommendedName>
</protein>
<dbReference type="InterPro" id="IPR055408">
    <property type="entry name" value="HEAT_MROH2B-like"/>
</dbReference>
<organism evidence="4 5">
    <name type="scientific">Panicum virgatum</name>
    <name type="common">Blackwell switchgrass</name>
    <dbReference type="NCBI Taxonomy" id="38727"/>
    <lineage>
        <taxon>Eukaryota</taxon>
        <taxon>Viridiplantae</taxon>
        <taxon>Streptophyta</taxon>
        <taxon>Embryophyta</taxon>
        <taxon>Tracheophyta</taxon>
        <taxon>Spermatophyta</taxon>
        <taxon>Magnoliopsida</taxon>
        <taxon>Liliopsida</taxon>
        <taxon>Poales</taxon>
        <taxon>Poaceae</taxon>
        <taxon>PACMAD clade</taxon>
        <taxon>Panicoideae</taxon>
        <taxon>Panicodae</taxon>
        <taxon>Paniceae</taxon>
        <taxon>Panicinae</taxon>
        <taxon>Panicum</taxon>
        <taxon>Panicum sect. Hiantes</taxon>
    </lineage>
</organism>
<comment type="caution">
    <text evidence="4">The sequence shown here is derived from an EMBL/GenBank/DDBJ whole genome shotgun (WGS) entry which is preliminary data.</text>
</comment>
<gene>
    <name evidence="4" type="ORF">PVAP13_3KG394735</name>
</gene>
<evidence type="ECO:0000259" key="3">
    <source>
        <dbReference type="Pfam" id="PF23221"/>
    </source>
</evidence>
<dbReference type="Pfam" id="PF23221">
    <property type="entry name" value="HEAT_MROH2B_1st"/>
    <property type="match status" value="1"/>
</dbReference>
<evidence type="ECO:0000313" key="5">
    <source>
        <dbReference type="Proteomes" id="UP000823388"/>
    </source>
</evidence>
<dbReference type="PANTHER" id="PTHR23120">
    <property type="entry name" value="MAESTRO-RELATED HEAT DOMAIN-CONTAINING"/>
    <property type="match status" value="1"/>
</dbReference>
<dbReference type="InterPro" id="IPR016024">
    <property type="entry name" value="ARM-type_fold"/>
</dbReference>
<evidence type="ECO:0000259" key="2">
    <source>
        <dbReference type="Pfam" id="PF23210"/>
    </source>
</evidence>
<reference evidence="4" key="1">
    <citation type="submission" date="2020-05" db="EMBL/GenBank/DDBJ databases">
        <title>WGS assembly of Panicum virgatum.</title>
        <authorList>
            <person name="Lovell J.T."/>
            <person name="Jenkins J."/>
            <person name="Shu S."/>
            <person name="Juenger T.E."/>
            <person name="Schmutz J."/>
        </authorList>
    </citation>
    <scope>NUCLEOTIDE SEQUENCE</scope>
    <source>
        <strain evidence="4">AP13</strain>
    </source>
</reference>
<sequence>MMEEIFLHFSGPTSALPTLLQILADFASAEALQFTPRLKDVLLRVLPILGSVRDGQRPVFANAFKCWCQAAWQYLGDAPSELPFDSDVMSFMNSVFELLIKVWTGSRDLKVRSSSVEALGEMVDLVTRSQLKSALPRIIPTMLDLCRKDQEVAFVASHSLHNLLNASLLSESGPPLLDFEELTVILITLLPLVSVNNGKDEHYVSKGLKTYNELQHCFLVIGLAYPEDLCMFLLNKCKSKDEASIVGALSTIKHLLPRLLESWHTKQASLVEIVKSLLEHQSLGIRMALAELIVVMASHCYLSGQPAELAVEFLVRHSAITDDDLNDLGTLKNEYFQDKRFEMKVSLAGLSELRAVCEKGLLLLAITIPEMQLVLWPFILKLIIPKKYTGAVATVCKCITELCRHKLSHMNPLYTEFNASNDTPNPEDLFARLVVLMHNPLARGQLATQILTVLCYLGPLFPRNLSLFWQDEVPKMKAYISDPEDLKQDSTYQEIWDDMIINFLAESLDVVNDTEWVISLGDAFARQYDLYAISDEHSALLHRNASSEG</sequence>
<keyword evidence="5" id="KW-1185">Reference proteome</keyword>
<evidence type="ECO:0008006" key="6">
    <source>
        <dbReference type="Google" id="ProtNLM"/>
    </source>
</evidence>
<name>A0A8T0V2R0_PANVG</name>
<proteinExistence type="predicted"/>
<feature type="domain" description="MROH2B-like N-terminal HEAT-repeats" evidence="3">
    <location>
        <begin position="2"/>
        <end position="123"/>
    </location>
</feature>
<dbReference type="PANTHER" id="PTHR23120:SF0">
    <property type="entry name" value="MAESTRO HEAT-LIKE REPEAT FAMILY MEMBER 1"/>
    <property type="match status" value="1"/>
</dbReference>
<dbReference type="GO" id="GO:0005737">
    <property type="term" value="C:cytoplasm"/>
    <property type="evidence" value="ECO:0007669"/>
    <property type="project" value="TreeGrafter"/>
</dbReference>
<feature type="domain" description="MROH2B-like HEAT-repeats" evidence="2">
    <location>
        <begin position="128"/>
        <end position="541"/>
    </location>
</feature>
<dbReference type="Gene3D" id="1.25.10.10">
    <property type="entry name" value="Leucine-rich Repeat Variant"/>
    <property type="match status" value="1"/>
</dbReference>
<dbReference type="AlphaFoldDB" id="A0A8T0V2R0"/>
<evidence type="ECO:0000313" key="4">
    <source>
        <dbReference type="EMBL" id="KAG2628545.1"/>
    </source>
</evidence>
<dbReference type="Proteomes" id="UP000823388">
    <property type="component" value="Chromosome 3K"/>
</dbReference>